<dbReference type="Proteomes" id="UP000182444">
    <property type="component" value="Chromosome 1F"/>
</dbReference>
<evidence type="ECO:0000313" key="2">
    <source>
        <dbReference type="Proteomes" id="UP000182444"/>
    </source>
</evidence>
<proteinExistence type="predicted"/>
<accession>A0A1D8NP84</accession>
<name>A0A1D8NP84_YARLL</name>
<dbReference type="VEuPathDB" id="FungiDB:YALI1_F25865g"/>
<organism evidence="1 2">
    <name type="scientific">Yarrowia lipolytica</name>
    <name type="common">Candida lipolytica</name>
    <dbReference type="NCBI Taxonomy" id="4952"/>
    <lineage>
        <taxon>Eukaryota</taxon>
        <taxon>Fungi</taxon>
        <taxon>Dikarya</taxon>
        <taxon>Ascomycota</taxon>
        <taxon>Saccharomycotina</taxon>
        <taxon>Dipodascomycetes</taxon>
        <taxon>Dipodascales</taxon>
        <taxon>Dipodascales incertae sedis</taxon>
        <taxon>Yarrowia</taxon>
    </lineage>
</organism>
<evidence type="ECO:0000313" key="1">
    <source>
        <dbReference type="EMBL" id="AOW07423.1"/>
    </source>
</evidence>
<dbReference type="RefSeq" id="XP_068139545.1">
    <property type="nucleotide sequence ID" value="XM_068283444.1"/>
</dbReference>
<sequence length="200" mass="22529">MNWKCLVLMVNNILQPEDVMSQPSTSREPFVRSPTPHCSLQVPTVGDAYLFFTHPFSTLNTGPPHRPEYVALPRKSYPVGTSTCTRILSSYITFCSMESASFMSCIVRASTVAASIQSYCDNTSTENREKVASIHHYSTYFTYRVNPHSFFHPRAYGKKMSVPCNGYASIGFCGNSDSDVRTQQWTCYVGTVRGIWVFVR</sequence>
<gene>
    <name evidence="1" type="ORF">YALI1_F25865g</name>
</gene>
<dbReference type="EMBL" id="CP017558">
    <property type="protein sequence ID" value="AOW07423.1"/>
    <property type="molecule type" value="Genomic_DNA"/>
</dbReference>
<protein>
    <submittedName>
        <fullName evidence="1">Uncharacterized protein</fullName>
    </submittedName>
</protein>
<dbReference type="GeneID" id="94584022"/>
<dbReference type="AlphaFoldDB" id="A0A1D8NP84"/>
<reference evidence="1 2" key="1">
    <citation type="journal article" date="2016" name="PLoS ONE">
        <title>Sequence Assembly of Yarrowia lipolytica Strain W29/CLIB89 Shows Transposable Element Diversity.</title>
        <authorList>
            <person name="Magnan C."/>
            <person name="Yu J."/>
            <person name="Chang I."/>
            <person name="Jahn E."/>
            <person name="Kanomata Y."/>
            <person name="Wu J."/>
            <person name="Zeller M."/>
            <person name="Oakes M."/>
            <person name="Baldi P."/>
            <person name="Sandmeyer S."/>
        </authorList>
    </citation>
    <scope>NUCLEOTIDE SEQUENCE [LARGE SCALE GENOMIC DNA]</scope>
    <source>
        <strain evidence="2">CLIB89(W29)</strain>
    </source>
</reference>